<evidence type="ECO:0000256" key="1">
    <source>
        <dbReference type="SAM" id="Phobius"/>
    </source>
</evidence>
<sequence length="171" mass="19835">MTSKTFWTIILRITGLYLAWQFIALIPQFLSAFIYFGQDKLQGIATATILVFEIAVYALMLYSCFFKTDLVIEKLNLEKGLEDEKFEINVHRSVVLKIIVVVLGGIFVVDAFPSLFQNLFTYFQLQASYDGFKHNRSSPWIVYAFLKLVIGFFMMADSRLIVNFIERRRKG</sequence>
<feature type="transmembrane region" description="Helical" evidence="1">
    <location>
        <begin position="140"/>
        <end position="162"/>
    </location>
</feature>
<name>A0A841JCG7_9SPHI</name>
<protein>
    <submittedName>
        <fullName evidence="2">Uncharacterized protein</fullName>
    </submittedName>
</protein>
<dbReference type="EMBL" id="JACHCA010000006">
    <property type="protein sequence ID" value="MBB6128587.1"/>
    <property type="molecule type" value="Genomic_DNA"/>
</dbReference>
<evidence type="ECO:0000313" key="2">
    <source>
        <dbReference type="EMBL" id="MBB6128587.1"/>
    </source>
</evidence>
<feature type="transmembrane region" description="Helical" evidence="1">
    <location>
        <begin position="43"/>
        <end position="65"/>
    </location>
</feature>
<dbReference type="Proteomes" id="UP000548326">
    <property type="component" value="Unassembled WGS sequence"/>
</dbReference>
<comment type="caution">
    <text evidence="2">The sequence shown here is derived from an EMBL/GenBank/DDBJ whole genome shotgun (WGS) entry which is preliminary data.</text>
</comment>
<feature type="transmembrane region" description="Helical" evidence="1">
    <location>
        <begin position="94"/>
        <end position="120"/>
    </location>
</feature>
<keyword evidence="1" id="KW-1133">Transmembrane helix</keyword>
<evidence type="ECO:0000313" key="3">
    <source>
        <dbReference type="Proteomes" id="UP000548326"/>
    </source>
</evidence>
<organism evidence="2 3">
    <name type="scientific">Mucilaginibacter lappiensis</name>
    <dbReference type="NCBI Taxonomy" id="354630"/>
    <lineage>
        <taxon>Bacteria</taxon>
        <taxon>Pseudomonadati</taxon>
        <taxon>Bacteroidota</taxon>
        <taxon>Sphingobacteriia</taxon>
        <taxon>Sphingobacteriales</taxon>
        <taxon>Sphingobacteriaceae</taxon>
        <taxon>Mucilaginibacter</taxon>
    </lineage>
</organism>
<gene>
    <name evidence="2" type="ORF">HDF22_002708</name>
</gene>
<dbReference type="AlphaFoldDB" id="A0A841JCG7"/>
<feature type="transmembrane region" description="Helical" evidence="1">
    <location>
        <begin position="16"/>
        <end position="37"/>
    </location>
</feature>
<reference evidence="2 3" key="1">
    <citation type="submission" date="2020-08" db="EMBL/GenBank/DDBJ databases">
        <title>Genomic Encyclopedia of Type Strains, Phase IV (KMG-V): Genome sequencing to study the core and pangenomes of soil and plant-associated prokaryotes.</title>
        <authorList>
            <person name="Whitman W."/>
        </authorList>
    </citation>
    <scope>NUCLEOTIDE SEQUENCE [LARGE SCALE GENOMIC DNA]</scope>
    <source>
        <strain evidence="2 3">MP601</strain>
    </source>
</reference>
<proteinExistence type="predicted"/>
<keyword evidence="1" id="KW-0472">Membrane</keyword>
<dbReference type="RefSeq" id="WP_183587994.1">
    <property type="nucleotide sequence ID" value="NZ_JACHCA010000006.1"/>
</dbReference>
<keyword evidence="1" id="KW-0812">Transmembrane</keyword>
<accession>A0A841JCG7</accession>